<dbReference type="PANTHER" id="PTHR30329:SF21">
    <property type="entry name" value="LIPOPROTEIN YIAD-RELATED"/>
    <property type="match status" value="1"/>
</dbReference>
<dbReference type="CDD" id="cd07185">
    <property type="entry name" value="OmpA_C-like"/>
    <property type="match status" value="1"/>
</dbReference>
<dbReference type="PRINTS" id="PR01021">
    <property type="entry name" value="OMPADOMAIN"/>
</dbReference>
<dbReference type="Proteomes" id="UP001239909">
    <property type="component" value="Unassembled WGS sequence"/>
</dbReference>
<evidence type="ECO:0000256" key="4">
    <source>
        <dbReference type="PROSITE-ProRule" id="PRU00473"/>
    </source>
</evidence>
<evidence type="ECO:0000259" key="7">
    <source>
        <dbReference type="PROSITE" id="PS51123"/>
    </source>
</evidence>
<dbReference type="PANTHER" id="PTHR30329">
    <property type="entry name" value="STATOR ELEMENT OF FLAGELLAR MOTOR COMPLEX"/>
    <property type="match status" value="1"/>
</dbReference>
<dbReference type="InterPro" id="IPR006665">
    <property type="entry name" value="OmpA-like"/>
</dbReference>
<evidence type="ECO:0000256" key="3">
    <source>
        <dbReference type="ARBA" id="ARBA00023237"/>
    </source>
</evidence>
<protein>
    <submittedName>
        <fullName evidence="8">OmpA family protein</fullName>
    </submittedName>
</protein>
<sequence length="334" mass="33983">MVWHARIGALATSVVLGAGSAAADPPVLPVPEGAALTARVERQADRYDIPVAPFGGAAEPTRMLNGHVIWEGYRMPAGEDGLAGVMAAYRELLRAGGWEILLDCTGAACGGLDFRFGVALLPPPQMVVDAAAFAQLSARRPGGQGAPVAWASVLASRALGRIHIQTVRVEAAAVAALPAPLEVPPEAPAPEVTGGTELPHDAAAETGGGDAAGGDLLARLTADGHVPVEGLSFDTGGARLGAASAPALDGLARLLDANPALEVLIVGHSDNEGSLATNRALSKRRAEAVRQALIARGVAAGRMEAAGIGFLAPRASNATPEGRARNRRVEIVLR</sequence>
<dbReference type="InterPro" id="IPR036737">
    <property type="entry name" value="OmpA-like_sf"/>
</dbReference>
<accession>A0ABQ6LMW3</accession>
<evidence type="ECO:0000256" key="6">
    <source>
        <dbReference type="SAM" id="SignalP"/>
    </source>
</evidence>
<dbReference type="SUPFAM" id="SSF103088">
    <property type="entry name" value="OmpA-like"/>
    <property type="match status" value="1"/>
</dbReference>
<evidence type="ECO:0000256" key="2">
    <source>
        <dbReference type="ARBA" id="ARBA00023136"/>
    </source>
</evidence>
<keyword evidence="3" id="KW-0998">Cell outer membrane</keyword>
<dbReference type="PROSITE" id="PS51123">
    <property type="entry name" value="OMPA_2"/>
    <property type="match status" value="1"/>
</dbReference>
<evidence type="ECO:0000313" key="8">
    <source>
        <dbReference type="EMBL" id="GMG84327.1"/>
    </source>
</evidence>
<dbReference type="InterPro" id="IPR050330">
    <property type="entry name" value="Bact_OuterMem_StrucFunc"/>
</dbReference>
<feature type="domain" description="OmpA-like" evidence="7">
    <location>
        <begin position="220"/>
        <end position="334"/>
    </location>
</feature>
<gene>
    <name evidence="8" type="ORF">LNKW23_35420</name>
</gene>
<dbReference type="EMBL" id="BSYI01000034">
    <property type="protein sequence ID" value="GMG84327.1"/>
    <property type="molecule type" value="Genomic_DNA"/>
</dbReference>
<dbReference type="Pfam" id="PF00691">
    <property type="entry name" value="OmpA"/>
    <property type="match status" value="1"/>
</dbReference>
<evidence type="ECO:0000256" key="1">
    <source>
        <dbReference type="ARBA" id="ARBA00004442"/>
    </source>
</evidence>
<evidence type="ECO:0000256" key="5">
    <source>
        <dbReference type="SAM" id="MobiDB-lite"/>
    </source>
</evidence>
<feature type="region of interest" description="Disordered" evidence="5">
    <location>
        <begin position="182"/>
        <end position="210"/>
    </location>
</feature>
<comment type="caution">
    <text evidence="8">The sequence shown here is derived from an EMBL/GenBank/DDBJ whole genome shotgun (WGS) entry which is preliminary data.</text>
</comment>
<dbReference type="Gene3D" id="3.30.1330.60">
    <property type="entry name" value="OmpA-like domain"/>
    <property type="match status" value="1"/>
</dbReference>
<keyword evidence="9" id="KW-1185">Reference proteome</keyword>
<feature type="chain" id="PRO_5047401415" evidence="6">
    <location>
        <begin position="24"/>
        <end position="334"/>
    </location>
</feature>
<dbReference type="InterPro" id="IPR006664">
    <property type="entry name" value="OMP_bac"/>
</dbReference>
<organism evidence="8 9">
    <name type="scientific">Paralimibaculum aggregatum</name>
    <dbReference type="NCBI Taxonomy" id="3036245"/>
    <lineage>
        <taxon>Bacteria</taxon>
        <taxon>Pseudomonadati</taxon>
        <taxon>Pseudomonadota</taxon>
        <taxon>Alphaproteobacteria</taxon>
        <taxon>Rhodobacterales</taxon>
        <taxon>Paracoccaceae</taxon>
        <taxon>Paralimibaculum</taxon>
    </lineage>
</organism>
<proteinExistence type="predicted"/>
<name>A0ABQ6LMW3_9RHOB</name>
<evidence type="ECO:0000313" key="9">
    <source>
        <dbReference type="Proteomes" id="UP001239909"/>
    </source>
</evidence>
<reference evidence="8 9" key="1">
    <citation type="submission" date="2023-04" db="EMBL/GenBank/DDBJ databases">
        <title>Marinoamorphus aggregata gen. nov., sp. Nov., isolate from tissue of brittle star Ophioplocus japonicus.</title>
        <authorList>
            <person name="Kawano K."/>
            <person name="Sawayama S."/>
            <person name="Nakagawa S."/>
        </authorList>
    </citation>
    <scope>NUCLEOTIDE SEQUENCE [LARGE SCALE GENOMIC DNA]</scope>
    <source>
        <strain evidence="8 9">NKW23</strain>
    </source>
</reference>
<comment type="subcellular location">
    <subcellularLocation>
        <location evidence="1">Cell outer membrane</location>
    </subcellularLocation>
</comment>
<dbReference type="PRINTS" id="PR01023">
    <property type="entry name" value="NAFLGMOTY"/>
</dbReference>
<keyword evidence="2 4" id="KW-0472">Membrane</keyword>
<feature type="signal peptide" evidence="6">
    <location>
        <begin position="1"/>
        <end position="23"/>
    </location>
</feature>
<keyword evidence="6" id="KW-0732">Signal</keyword>
<dbReference type="RefSeq" id="WP_285673353.1">
    <property type="nucleotide sequence ID" value="NZ_BSYI01000034.1"/>
</dbReference>